<dbReference type="PROSITE" id="PS50850">
    <property type="entry name" value="MFS"/>
    <property type="match status" value="1"/>
</dbReference>
<keyword evidence="3" id="KW-1003">Cell membrane</keyword>
<feature type="transmembrane region" description="Helical" evidence="7">
    <location>
        <begin position="252"/>
        <end position="274"/>
    </location>
</feature>
<evidence type="ECO:0000256" key="4">
    <source>
        <dbReference type="ARBA" id="ARBA00022692"/>
    </source>
</evidence>
<feature type="transmembrane region" description="Helical" evidence="7">
    <location>
        <begin position="105"/>
        <end position="122"/>
    </location>
</feature>
<sequence>MTSIIRLYRNAYGGLSTPSWMLALVMFINRSGSMVVPFLSVYLTGSLKFTIEQAGIILTAFGIGSMAGALLGGWLSDKLSPFLVQVLSLVAGGCLFLVLAHITTYYLLLAGILLLSVISECLRPANSASIALYARPENVTRSFSLNRMAINLGFSIGPAIGGLLASISYYWIFIADGLTCIVAGLFFYLYFRQLPARQSTPAVQQSVSEKSPYLDIPFLLFLVFVTCYAISFTQFFFTLPLYYREVYHLSEIQIGLLLGFNGLLVFLFEMIIVHRLERKTIIWHQVVLGTLLCGFSFVLLNLFSAPVILIIAMVLLTFSEIFAMPFMVTYTVKRAGERNRGSYLGLYSMAFAAAFILAPFLGTKVISYAGFATLWWSAGVLSLFTAGGFYLTMNEKKVTEPLKLPSN</sequence>
<comment type="caution">
    <text evidence="9">The sequence shown here is derived from an EMBL/GenBank/DDBJ whole genome shotgun (WGS) entry which is preliminary data.</text>
</comment>
<reference evidence="9" key="1">
    <citation type="submission" date="2023-07" db="EMBL/GenBank/DDBJ databases">
        <title>The genome sequence of Rhodocytophaga aerolata KACC 12507.</title>
        <authorList>
            <person name="Zhang X."/>
        </authorList>
    </citation>
    <scope>NUCLEOTIDE SEQUENCE</scope>
    <source>
        <strain evidence="9">KACC 12507</strain>
    </source>
</reference>
<dbReference type="Proteomes" id="UP001168528">
    <property type="component" value="Unassembled WGS sequence"/>
</dbReference>
<evidence type="ECO:0000256" key="3">
    <source>
        <dbReference type="ARBA" id="ARBA00022475"/>
    </source>
</evidence>
<keyword evidence="4 7" id="KW-0812">Transmembrane</keyword>
<feature type="transmembrane region" description="Helical" evidence="7">
    <location>
        <begin position="281"/>
        <end position="302"/>
    </location>
</feature>
<dbReference type="SUPFAM" id="SSF103473">
    <property type="entry name" value="MFS general substrate transporter"/>
    <property type="match status" value="1"/>
</dbReference>
<organism evidence="9 10">
    <name type="scientific">Rhodocytophaga aerolata</name>
    <dbReference type="NCBI Taxonomy" id="455078"/>
    <lineage>
        <taxon>Bacteria</taxon>
        <taxon>Pseudomonadati</taxon>
        <taxon>Bacteroidota</taxon>
        <taxon>Cytophagia</taxon>
        <taxon>Cytophagales</taxon>
        <taxon>Rhodocytophagaceae</taxon>
        <taxon>Rhodocytophaga</taxon>
    </lineage>
</organism>
<evidence type="ECO:0000256" key="2">
    <source>
        <dbReference type="ARBA" id="ARBA00022448"/>
    </source>
</evidence>
<dbReference type="InterPro" id="IPR036259">
    <property type="entry name" value="MFS_trans_sf"/>
</dbReference>
<keyword evidence="6 7" id="KW-0472">Membrane</keyword>
<name>A0ABT8R3B1_9BACT</name>
<feature type="transmembrane region" description="Helical" evidence="7">
    <location>
        <begin position="20"/>
        <end position="43"/>
    </location>
</feature>
<keyword evidence="2" id="KW-0813">Transport</keyword>
<feature type="transmembrane region" description="Helical" evidence="7">
    <location>
        <begin position="170"/>
        <end position="191"/>
    </location>
</feature>
<feature type="transmembrane region" description="Helical" evidence="7">
    <location>
        <begin position="308"/>
        <end position="332"/>
    </location>
</feature>
<feature type="domain" description="Major facilitator superfamily (MFS) profile" evidence="8">
    <location>
        <begin position="1"/>
        <end position="397"/>
    </location>
</feature>
<protein>
    <submittedName>
        <fullName evidence="9">MFS transporter</fullName>
    </submittedName>
</protein>
<dbReference type="Gene3D" id="1.20.1250.20">
    <property type="entry name" value="MFS general substrate transporter like domains"/>
    <property type="match status" value="1"/>
</dbReference>
<keyword evidence="10" id="KW-1185">Reference proteome</keyword>
<dbReference type="PANTHER" id="PTHR23517">
    <property type="entry name" value="RESISTANCE PROTEIN MDTM, PUTATIVE-RELATED-RELATED"/>
    <property type="match status" value="1"/>
</dbReference>
<dbReference type="InterPro" id="IPR011701">
    <property type="entry name" value="MFS"/>
</dbReference>
<feature type="transmembrane region" description="Helical" evidence="7">
    <location>
        <begin position="143"/>
        <end position="164"/>
    </location>
</feature>
<dbReference type="Pfam" id="PF07690">
    <property type="entry name" value="MFS_1"/>
    <property type="match status" value="1"/>
</dbReference>
<feature type="transmembrane region" description="Helical" evidence="7">
    <location>
        <begin position="344"/>
        <end position="362"/>
    </location>
</feature>
<evidence type="ECO:0000313" key="9">
    <source>
        <dbReference type="EMBL" id="MDO1446580.1"/>
    </source>
</evidence>
<gene>
    <name evidence="9" type="ORF">Q0590_09985</name>
</gene>
<dbReference type="InterPro" id="IPR001958">
    <property type="entry name" value="Tet-R_TetA/multi-R_MdtG-like"/>
</dbReference>
<dbReference type="PRINTS" id="PR01035">
    <property type="entry name" value="TCRTETA"/>
</dbReference>
<comment type="subcellular location">
    <subcellularLocation>
        <location evidence="1">Cell membrane</location>
        <topology evidence="1">Multi-pass membrane protein</topology>
    </subcellularLocation>
</comment>
<accession>A0ABT8R3B1</accession>
<dbReference type="InterPro" id="IPR050171">
    <property type="entry name" value="MFS_Transporters"/>
</dbReference>
<evidence type="ECO:0000259" key="8">
    <source>
        <dbReference type="PROSITE" id="PS50850"/>
    </source>
</evidence>
<evidence type="ECO:0000256" key="1">
    <source>
        <dbReference type="ARBA" id="ARBA00004651"/>
    </source>
</evidence>
<evidence type="ECO:0000256" key="5">
    <source>
        <dbReference type="ARBA" id="ARBA00022989"/>
    </source>
</evidence>
<dbReference type="EMBL" id="JAUKPO010000004">
    <property type="protein sequence ID" value="MDO1446580.1"/>
    <property type="molecule type" value="Genomic_DNA"/>
</dbReference>
<dbReference type="RefSeq" id="WP_302037381.1">
    <property type="nucleotide sequence ID" value="NZ_JAUKPO010000004.1"/>
</dbReference>
<feature type="transmembrane region" description="Helical" evidence="7">
    <location>
        <begin position="55"/>
        <end position="75"/>
    </location>
</feature>
<dbReference type="InterPro" id="IPR020846">
    <property type="entry name" value="MFS_dom"/>
</dbReference>
<proteinExistence type="predicted"/>
<feature type="transmembrane region" description="Helical" evidence="7">
    <location>
        <begin position="374"/>
        <end position="393"/>
    </location>
</feature>
<evidence type="ECO:0000256" key="6">
    <source>
        <dbReference type="ARBA" id="ARBA00023136"/>
    </source>
</evidence>
<evidence type="ECO:0000313" key="10">
    <source>
        <dbReference type="Proteomes" id="UP001168528"/>
    </source>
</evidence>
<evidence type="ECO:0000256" key="7">
    <source>
        <dbReference type="SAM" id="Phobius"/>
    </source>
</evidence>
<keyword evidence="5 7" id="KW-1133">Transmembrane helix</keyword>
<feature type="transmembrane region" description="Helical" evidence="7">
    <location>
        <begin position="212"/>
        <end position="232"/>
    </location>
</feature>